<dbReference type="InterPro" id="IPR036249">
    <property type="entry name" value="Thioredoxin-like_sf"/>
</dbReference>
<dbReference type="SUPFAM" id="SSF52833">
    <property type="entry name" value="Thioredoxin-like"/>
    <property type="match status" value="1"/>
</dbReference>
<dbReference type="InterPro" id="IPR008554">
    <property type="entry name" value="Glutaredoxin-like"/>
</dbReference>
<dbReference type="EMBL" id="JBHDLJ010000006">
    <property type="protein sequence ID" value="MFB0834842.1"/>
    <property type="molecule type" value="Genomic_DNA"/>
</dbReference>
<proteinExistence type="predicted"/>
<comment type="caution">
    <text evidence="1">The sequence shown here is derived from an EMBL/GenBank/DDBJ whole genome shotgun (WGS) entry which is preliminary data.</text>
</comment>
<name>A0ABV4UN75_9MICC</name>
<dbReference type="Pfam" id="PF05768">
    <property type="entry name" value="Glrx-like"/>
    <property type="match status" value="1"/>
</dbReference>
<sequence>MDPDAETHHPGPPRVELLTREGCHLCATARQTVSEVAGRLGVAWAERRIDEDPALLARHAEEIPVLLVDGVPRDFWVVDPVRLERLLTS</sequence>
<dbReference type="RefSeq" id="WP_373972013.1">
    <property type="nucleotide sequence ID" value="NZ_JBHDLJ010000006.1"/>
</dbReference>
<reference evidence="1 2" key="1">
    <citation type="submission" date="2024-09" db="EMBL/GenBank/DDBJ databases">
        <authorList>
            <person name="Salinas-Garcia M.A."/>
            <person name="Prieme A."/>
        </authorList>
    </citation>
    <scope>NUCLEOTIDE SEQUENCE [LARGE SCALE GENOMIC DNA]</scope>
    <source>
        <strain evidence="1 2">DSM 21081</strain>
    </source>
</reference>
<accession>A0ABV4UN75</accession>
<keyword evidence="2" id="KW-1185">Reference proteome</keyword>
<evidence type="ECO:0000313" key="2">
    <source>
        <dbReference type="Proteomes" id="UP001575652"/>
    </source>
</evidence>
<evidence type="ECO:0000313" key="1">
    <source>
        <dbReference type="EMBL" id="MFB0834842.1"/>
    </source>
</evidence>
<dbReference type="Proteomes" id="UP001575652">
    <property type="component" value="Unassembled WGS sequence"/>
</dbReference>
<organism evidence="1 2">
    <name type="scientific">Arthrobacter halodurans</name>
    <dbReference type="NCBI Taxonomy" id="516699"/>
    <lineage>
        <taxon>Bacteria</taxon>
        <taxon>Bacillati</taxon>
        <taxon>Actinomycetota</taxon>
        <taxon>Actinomycetes</taxon>
        <taxon>Micrococcales</taxon>
        <taxon>Micrococcaceae</taxon>
        <taxon>Arthrobacter</taxon>
    </lineage>
</organism>
<protein>
    <submittedName>
        <fullName evidence="1">Glutaredoxin family protein</fullName>
    </submittedName>
</protein>
<gene>
    <name evidence="1" type="ORF">ACETWP_09600</name>
</gene>
<dbReference type="Gene3D" id="3.40.30.10">
    <property type="entry name" value="Glutaredoxin"/>
    <property type="match status" value="1"/>
</dbReference>